<sequence>MSTAVLKGISIVGFWLVVMVICPLPLYSRFFNPPLPSSSTVLLSGGSGASSLLPVGTAAKLRRAAAQRAKLAETICSFANSLSGGLFLALGMIHLLPEAAESFAELYGEETVDKYRPAFAVAFLSYTLLLVIQRVVFGEHGHSHGGGGDGDDDHDEGHEHHHQHQHHHRDGDEHQQMHSHRHMYEREDLVTLLPPHASSSSHNNNHDADAKVANTRREGAAASTYGSLTHHQS</sequence>
<dbReference type="Pfam" id="PF02535">
    <property type="entry name" value="Zip"/>
    <property type="match status" value="1"/>
</dbReference>
<keyword evidence="2 6" id="KW-0812">Transmembrane</keyword>
<dbReference type="Proteomes" id="UP000051952">
    <property type="component" value="Unassembled WGS sequence"/>
</dbReference>
<feature type="compositionally biased region" description="Basic and acidic residues" evidence="5">
    <location>
        <begin position="169"/>
        <end position="180"/>
    </location>
</feature>
<dbReference type="OrthoDB" id="10263369at2759"/>
<evidence type="ECO:0000256" key="5">
    <source>
        <dbReference type="SAM" id="MobiDB-lite"/>
    </source>
</evidence>
<evidence type="ECO:0000256" key="3">
    <source>
        <dbReference type="ARBA" id="ARBA00022989"/>
    </source>
</evidence>
<protein>
    <submittedName>
        <fullName evidence="7">Zinc transporter, putative</fullName>
    </submittedName>
</protein>
<dbReference type="AlphaFoldDB" id="A0A0S4JDN7"/>
<feature type="transmembrane region" description="Helical" evidence="6">
    <location>
        <begin position="9"/>
        <end position="28"/>
    </location>
</feature>
<feature type="region of interest" description="Disordered" evidence="5">
    <location>
        <begin position="142"/>
        <end position="180"/>
    </location>
</feature>
<feature type="transmembrane region" description="Helical" evidence="6">
    <location>
        <begin position="71"/>
        <end position="95"/>
    </location>
</feature>
<dbReference type="GO" id="GO:0016020">
    <property type="term" value="C:membrane"/>
    <property type="evidence" value="ECO:0007669"/>
    <property type="project" value="UniProtKB-SubCell"/>
</dbReference>
<dbReference type="GO" id="GO:0046873">
    <property type="term" value="F:metal ion transmembrane transporter activity"/>
    <property type="evidence" value="ECO:0007669"/>
    <property type="project" value="InterPro"/>
</dbReference>
<organism evidence="7 8">
    <name type="scientific">Bodo saltans</name>
    <name type="common">Flagellated protozoan</name>
    <dbReference type="NCBI Taxonomy" id="75058"/>
    <lineage>
        <taxon>Eukaryota</taxon>
        <taxon>Discoba</taxon>
        <taxon>Euglenozoa</taxon>
        <taxon>Kinetoplastea</taxon>
        <taxon>Metakinetoplastina</taxon>
        <taxon>Eubodonida</taxon>
        <taxon>Bodonidae</taxon>
        <taxon>Bodo</taxon>
    </lineage>
</organism>
<evidence type="ECO:0000256" key="6">
    <source>
        <dbReference type="SAM" id="Phobius"/>
    </source>
</evidence>
<keyword evidence="8" id="KW-1185">Reference proteome</keyword>
<evidence type="ECO:0000256" key="1">
    <source>
        <dbReference type="ARBA" id="ARBA00004141"/>
    </source>
</evidence>
<evidence type="ECO:0000256" key="4">
    <source>
        <dbReference type="ARBA" id="ARBA00023136"/>
    </source>
</evidence>
<evidence type="ECO:0000313" key="7">
    <source>
        <dbReference type="EMBL" id="CUG88569.1"/>
    </source>
</evidence>
<comment type="subcellular location">
    <subcellularLocation>
        <location evidence="1">Membrane</location>
        <topology evidence="1">Multi-pass membrane protein</topology>
    </subcellularLocation>
</comment>
<dbReference type="InterPro" id="IPR003689">
    <property type="entry name" value="ZIP"/>
</dbReference>
<keyword evidence="3 6" id="KW-1133">Transmembrane helix</keyword>
<proteinExistence type="predicted"/>
<feature type="non-terminal residue" evidence="7">
    <location>
        <position position="233"/>
    </location>
</feature>
<dbReference type="VEuPathDB" id="TriTrypDB:BSAL_16065"/>
<name>A0A0S4JDN7_BODSA</name>
<gene>
    <name evidence="7" type="ORF">BSAL_16065</name>
</gene>
<keyword evidence="4 6" id="KW-0472">Membrane</keyword>
<evidence type="ECO:0000313" key="8">
    <source>
        <dbReference type="Proteomes" id="UP000051952"/>
    </source>
</evidence>
<feature type="transmembrane region" description="Helical" evidence="6">
    <location>
        <begin position="115"/>
        <end position="132"/>
    </location>
</feature>
<evidence type="ECO:0000256" key="2">
    <source>
        <dbReference type="ARBA" id="ARBA00022692"/>
    </source>
</evidence>
<reference evidence="8" key="1">
    <citation type="submission" date="2015-09" db="EMBL/GenBank/DDBJ databases">
        <authorList>
            <consortium name="Pathogen Informatics"/>
        </authorList>
    </citation>
    <scope>NUCLEOTIDE SEQUENCE [LARGE SCALE GENOMIC DNA]</scope>
    <source>
        <strain evidence="8">Lake Konstanz</strain>
    </source>
</reference>
<feature type="transmembrane region" description="Helical" evidence="6">
    <location>
        <begin position="40"/>
        <end position="59"/>
    </location>
</feature>
<accession>A0A0S4JDN7</accession>
<dbReference type="EMBL" id="CYKH01001653">
    <property type="protein sequence ID" value="CUG88569.1"/>
    <property type="molecule type" value="Genomic_DNA"/>
</dbReference>